<keyword evidence="1" id="KW-0472">Membrane</keyword>
<dbReference type="RefSeq" id="WP_183485719.1">
    <property type="nucleotide sequence ID" value="NZ_JBHUOV010000001.1"/>
</dbReference>
<keyword evidence="3" id="KW-1185">Reference proteome</keyword>
<gene>
    <name evidence="2" type="ORF">ACFS5M_03305</name>
</gene>
<keyword evidence="1" id="KW-0812">Transmembrane</keyword>
<protein>
    <submittedName>
        <fullName evidence="2">DUF2975 domain-containing protein</fullName>
    </submittedName>
</protein>
<comment type="caution">
    <text evidence="2">The sequence shown here is derived from an EMBL/GenBank/DDBJ whole genome shotgun (WGS) entry which is preliminary data.</text>
</comment>
<dbReference type="Proteomes" id="UP001597533">
    <property type="component" value="Unassembled WGS sequence"/>
</dbReference>
<feature type="transmembrane region" description="Helical" evidence="1">
    <location>
        <begin position="40"/>
        <end position="60"/>
    </location>
</feature>
<keyword evidence="1" id="KW-1133">Transmembrane helix</keyword>
<accession>A0ABW5WLE0</accession>
<organism evidence="2 3">
    <name type="scientific">Lacinutrix iliipiscaria</name>
    <dbReference type="NCBI Taxonomy" id="1230532"/>
    <lineage>
        <taxon>Bacteria</taxon>
        <taxon>Pseudomonadati</taxon>
        <taxon>Bacteroidota</taxon>
        <taxon>Flavobacteriia</taxon>
        <taxon>Flavobacteriales</taxon>
        <taxon>Flavobacteriaceae</taxon>
        <taxon>Lacinutrix</taxon>
    </lineage>
</organism>
<sequence length="78" mass="9101">MKTKLATFRILLIIFVVLYIFALLFYVLTAFTGEHIVESMLLPFFYHFMVLIVGLGILVIEELQKRALHIKTENELTI</sequence>
<feature type="transmembrane region" description="Helical" evidence="1">
    <location>
        <begin position="7"/>
        <end position="28"/>
    </location>
</feature>
<dbReference type="InterPro" id="IPR021354">
    <property type="entry name" value="DUF2975"/>
</dbReference>
<proteinExistence type="predicted"/>
<reference evidence="3" key="1">
    <citation type="journal article" date="2019" name="Int. J. Syst. Evol. Microbiol.">
        <title>The Global Catalogue of Microorganisms (GCM) 10K type strain sequencing project: providing services to taxonomists for standard genome sequencing and annotation.</title>
        <authorList>
            <consortium name="The Broad Institute Genomics Platform"/>
            <consortium name="The Broad Institute Genome Sequencing Center for Infectious Disease"/>
            <person name="Wu L."/>
            <person name="Ma J."/>
        </authorList>
    </citation>
    <scope>NUCLEOTIDE SEQUENCE [LARGE SCALE GENOMIC DNA]</scope>
    <source>
        <strain evidence="3">KCTC 32141</strain>
    </source>
</reference>
<evidence type="ECO:0000256" key="1">
    <source>
        <dbReference type="SAM" id="Phobius"/>
    </source>
</evidence>
<dbReference type="EMBL" id="JBHUOV010000001">
    <property type="protein sequence ID" value="MFD2822680.1"/>
    <property type="molecule type" value="Genomic_DNA"/>
</dbReference>
<evidence type="ECO:0000313" key="2">
    <source>
        <dbReference type="EMBL" id="MFD2822680.1"/>
    </source>
</evidence>
<dbReference type="Pfam" id="PF11188">
    <property type="entry name" value="DUF2975"/>
    <property type="match status" value="1"/>
</dbReference>
<name>A0ABW5WLE0_9FLAO</name>
<evidence type="ECO:0000313" key="3">
    <source>
        <dbReference type="Proteomes" id="UP001597533"/>
    </source>
</evidence>